<evidence type="ECO:0000256" key="1">
    <source>
        <dbReference type="SAM" id="MobiDB-lite"/>
    </source>
</evidence>
<reference evidence="2" key="1">
    <citation type="submission" date="2021-01" db="EMBL/GenBank/DDBJ databases">
        <authorList>
            <person name="Corre E."/>
            <person name="Pelletier E."/>
            <person name="Niang G."/>
            <person name="Scheremetjew M."/>
            <person name="Finn R."/>
            <person name="Kale V."/>
            <person name="Holt S."/>
            <person name="Cochrane G."/>
            <person name="Meng A."/>
            <person name="Brown T."/>
            <person name="Cohen L."/>
        </authorList>
    </citation>
    <scope>NUCLEOTIDE SEQUENCE</scope>
    <source>
        <strain evidence="2">CCMP 410</strain>
    </source>
</reference>
<gene>
    <name evidence="2" type="ORF">GOCE00092_LOCUS1718</name>
</gene>
<dbReference type="EMBL" id="HBGK01003188">
    <property type="protein sequence ID" value="CAD9272811.1"/>
    <property type="molecule type" value="Transcribed_RNA"/>
</dbReference>
<protein>
    <submittedName>
        <fullName evidence="2">Uncharacterized protein</fullName>
    </submittedName>
</protein>
<dbReference type="AlphaFoldDB" id="A0A7S1UMN5"/>
<proteinExistence type="predicted"/>
<organism evidence="2">
    <name type="scientific">Grammatophora oceanica</name>
    <dbReference type="NCBI Taxonomy" id="210454"/>
    <lineage>
        <taxon>Eukaryota</taxon>
        <taxon>Sar</taxon>
        <taxon>Stramenopiles</taxon>
        <taxon>Ochrophyta</taxon>
        <taxon>Bacillariophyta</taxon>
        <taxon>Fragilariophyceae</taxon>
        <taxon>Fragilariophycidae</taxon>
        <taxon>Rhabdonematales</taxon>
        <taxon>Grammatophoraceae</taxon>
        <taxon>Grammatophora</taxon>
    </lineage>
</organism>
<evidence type="ECO:0000313" key="2">
    <source>
        <dbReference type="EMBL" id="CAD9272811.1"/>
    </source>
</evidence>
<accession>A0A7S1UMN5</accession>
<sequence length="137" mass="15199">MVSCVDTNDGRMSCQVFNTGISAHKTSKETRDVGFAFCCSLELVRSLSGRQEVQPCPARGASPFQISPLAIHSWRRFSSVALRRERSLEPSKAASASDASRPQRRQINHTKIECLRIGMRNIQILLGSGVLRQHSET</sequence>
<name>A0A7S1UMN5_9STRA</name>
<feature type="region of interest" description="Disordered" evidence="1">
    <location>
        <begin position="86"/>
        <end position="105"/>
    </location>
</feature>